<keyword evidence="4" id="KW-0007">Acetylation</keyword>
<sequence length="349" mass="40242">MLHLRSSQMLQMLESSLRKYLPESLKVYGTVFHMNQGNPFKLKALVDKWPDFNTVVVRPQEQMVRSGPQRCSLISVHTPHSCLNMLYTQREIKHIIILRLFGTRRLVLIRSLAFSEMADDLDHHTNTYQIYSKDPKHCLEFLGTPDVINWKQHLQIQSSQSTLNEAIMGLAAGKMVKVKRTQCILYMMPETAKKLVPFLLEDTEYLDHKSGRPRAIDQEMFKLSTLDVTHAPLVDKFWQFGGNERSQRFIGRCIQNFPSSCLLGPEGTPVSWALMDQTGEIRMAGTVPDYRAQGLISHIIYAQTLAMDKRGYPVYNHTEQANKVIQKMSHTLHHVPMPCDWNQWYCAPL</sequence>
<dbReference type="RefSeq" id="XP_029328403.1">
    <property type="nucleotide sequence ID" value="XM_029472543.1"/>
</dbReference>
<evidence type="ECO:0000259" key="8">
    <source>
        <dbReference type="Pfam" id="PF08444"/>
    </source>
</evidence>
<comment type="similarity">
    <text evidence="2 6">Belongs to the glycine N-acyltransferase family.</text>
</comment>
<reference evidence="10 11" key="1">
    <citation type="submission" date="2025-04" db="UniProtKB">
        <authorList>
            <consortium name="RefSeq"/>
        </authorList>
    </citation>
    <scope>IDENTIFICATION</scope>
</reference>
<evidence type="ECO:0000256" key="6">
    <source>
        <dbReference type="RuleBase" id="RU368002"/>
    </source>
</evidence>
<keyword evidence="3 6" id="KW-0808">Transferase</keyword>
<dbReference type="EC" id="2.3.1.-" evidence="6"/>
<gene>
    <name evidence="10 11" type="primary">LOC110285808</name>
</gene>
<dbReference type="Pfam" id="PF06021">
    <property type="entry name" value="Gly_acyl_tr_N"/>
    <property type="match status" value="2"/>
</dbReference>
<feature type="domain" description="Glycine N-acyltransferase N-terminal" evidence="7">
    <location>
        <begin position="1"/>
        <end position="66"/>
    </location>
</feature>
<evidence type="ECO:0000256" key="3">
    <source>
        <dbReference type="ARBA" id="ARBA00022679"/>
    </source>
</evidence>
<organism evidence="9 11">
    <name type="scientific">Mus caroli</name>
    <name type="common">Ryukyu mouse</name>
    <name type="synonym">Ricefield mouse</name>
    <dbReference type="NCBI Taxonomy" id="10089"/>
    <lineage>
        <taxon>Eukaryota</taxon>
        <taxon>Metazoa</taxon>
        <taxon>Chordata</taxon>
        <taxon>Craniata</taxon>
        <taxon>Vertebrata</taxon>
        <taxon>Euteleostomi</taxon>
        <taxon>Mammalia</taxon>
        <taxon>Eutheria</taxon>
        <taxon>Euarchontoglires</taxon>
        <taxon>Glires</taxon>
        <taxon>Rodentia</taxon>
        <taxon>Myomorpha</taxon>
        <taxon>Muroidea</taxon>
        <taxon>Muridae</taxon>
        <taxon>Murinae</taxon>
        <taxon>Mus</taxon>
        <taxon>Mus</taxon>
    </lineage>
</organism>
<protein>
    <recommendedName>
        <fullName evidence="6">Glycine N-acyltransferase-like protein</fullName>
        <ecNumber evidence="6">2.3.1.-</ecNumber>
    </recommendedName>
</protein>
<accession>A0A6P7QP44</accession>
<dbReference type="SUPFAM" id="SSF55729">
    <property type="entry name" value="Acyl-CoA N-acyltransferases (Nat)"/>
    <property type="match status" value="1"/>
</dbReference>
<dbReference type="InterPro" id="IPR010313">
    <property type="entry name" value="Glycine_N-acyltransferase"/>
</dbReference>
<name>A0A6P7QP44_MUSCR</name>
<dbReference type="GO" id="GO:0047961">
    <property type="term" value="F:glycine N-acyltransferase activity"/>
    <property type="evidence" value="ECO:0007669"/>
    <property type="project" value="UniProtKB-EC"/>
</dbReference>
<dbReference type="FunFam" id="3.40.630.30:FF:000075">
    <property type="entry name" value="Glycine N-acyltransferase"/>
    <property type="match status" value="1"/>
</dbReference>
<dbReference type="GeneID" id="110285808"/>
<dbReference type="GO" id="GO:0005739">
    <property type="term" value="C:mitochondrion"/>
    <property type="evidence" value="ECO:0007669"/>
    <property type="project" value="InterPro"/>
</dbReference>
<comment type="catalytic activity">
    <reaction evidence="1">
        <text>an acyl-CoA + glycine = an N-acylglycine + CoA + H(+)</text>
        <dbReference type="Rhea" id="RHEA:19869"/>
        <dbReference type="ChEBI" id="CHEBI:15378"/>
        <dbReference type="ChEBI" id="CHEBI:57287"/>
        <dbReference type="ChEBI" id="CHEBI:57305"/>
        <dbReference type="ChEBI" id="CHEBI:57670"/>
        <dbReference type="ChEBI" id="CHEBI:58342"/>
        <dbReference type="EC" id="2.3.1.13"/>
    </reaction>
</comment>
<dbReference type="RefSeq" id="XP_029328404.1">
    <property type="nucleotide sequence ID" value="XM_029472544.1"/>
</dbReference>
<dbReference type="Pfam" id="PF08444">
    <property type="entry name" value="Gly_acyl_tr_C"/>
    <property type="match status" value="1"/>
</dbReference>
<evidence type="ECO:0000313" key="10">
    <source>
        <dbReference type="RefSeq" id="XP_029328403.1"/>
    </source>
</evidence>
<evidence type="ECO:0000313" key="9">
    <source>
        <dbReference type="Proteomes" id="UP000515126"/>
    </source>
</evidence>
<dbReference type="InterPro" id="IPR013652">
    <property type="entry name" value="Glycine_N-acyltransferase_C"/>
</dbReference>
<feature type="domain" description="Glycine N-acyltransferase C-terminal" evidence="8">
    <location>
        <begin position="260"/>
        <end position="348"/>
    </location>
</feature>
<dbReference type="Gene3D" id="3.40.630.30">
    <property type="match status" value="1"/>
</dbReference>
<keyword evidence="5 6" id="KW-0012">Acyltransferase</keyword>
<dbReference type="PANTHER" id="PTHR15298:SF11">
    <property type="entry name" value="GLYCINE N-ACYLTRANSFERASE-LIKE PROTEIN"/>
    <property type="match status" value="1"/>
</dbReference>
<feature type="domain" description="Glycine N-acyltransferase N-terminal" evidence="7">
    <location>
        <begin position="114"/>
        <end position="258"/>
    </location>
</feature>
<dbReference type="AlphaFoldDB" id="A0A6P7QP44"/>
<dbReference type="InterPro" id="IPR015938">
    <property type="entry name" value="Glycine_N-acyltransferase_N"/>
</dbReference>
<evidence type="ECO:0000256" key="1">
    <source>
        <dbReference type="ARBA" id="ARBA00000378"/>
    </source>
</evidence>
<proteinExistence type="inferred from homology"/>
<evidence type="ECO:0000256" key="2">
    <source>
        <dbReference type="ARBA" id="ARBA00009110"/>
    </source>
</evidence>
<evidence type="ECO:0000256" key="4">
    <source>
        <dbReference type="ARBA" id="ARBA00022990"/>
    </source>
</evidence>
<dbReference type="Proteomes" id="UP000515126">
    <property type="component" value="Chromosome 19"/>
</dbReference>
<evidence type="ECO:0000313" key="11">
    <source>
        <dbReference type="RefSeq" id="XP_029328404.1"/>
    </source>
</evidence>
<evidence type="ECO:0000259" key="7">
    <source>
        <dbReference type="Pfam" id="PF06021"/>
    </source>
</evidence>
<evidence type="ECO:0000256" key="5">
    <source>
        <dbReference type="ARBA" id="ARBA00023315"/>
    </source>
</evidence>
<dbReference type="PANTHER" id="PTHR15298">
    <property type="entry name" value="L-COA N-ACYLTRANSFERASE-RELATED"/>
    <property type="match status" value="1"/>
</dbReference>
<dbReference type="InterPro" id="IPR016181">
    <property type="entry name" value="Acyl_CoA_acyltransferase"/>
</dbReference>
<keyword evidence="9" id="KW-1185">Reference proteome</keyword>